<dbReference type="Proteomes" id="UP001055013">
    <property type="component" value="Unassembled WGS sequence"/>
</dbReference>
<reference evidence="1" key="1">
    <citation type="submission" date="2021-09" db="EMBL/GenBank/DDBJ databases">
        <title>Isolation and characterization of 3-chlorobenzoate degrading bacteria from soils in Shizuoka.</title>
        <authorList>
            <person name="Ifat A."/>
            <person name="Ogawa N."/>
            <person name="Kimbara K."/>
            <person name="Moriuchi R."/>
            <person name="Dohra H."/>
            <person name="Shintani M."/>
        </authorList>
    </citation>
    <scope>NUCLEOTIDE SEQUENCE</scope>
    <source>
        <strain evidence="1">19CS2-2</strain>
    </source>
</reference>
<comment type="caution">
    <text evidence="1">The sequence shown here is derived from an EMBL/GenBank/DDBJ whole genome shotgun (WGS) entry which is preliminary data.</text>
</comment>
<organism evidence="1 2">
    <name type="scientific">Caballeronia novacaledonica</name>
    <dbReference type="NCBI Taxonomy" id="1544861"/>
    <lineage>
        <taxon>Bacteria</taxon>
        <taxon>Pseudomonadati</taxon>
        <taxon>Pseudomonadota</taxon>
        <taxon>Betaproteobacteria</taxon>
        <taxon>Burkholderiales</taxon>
        <taxon>Burkholderiaceae</taxon>
        <taxon>Caballeronia</taxon>
    </lineage>
</organism>
<evidence type="ECO:0000313" key="1">
    <source>
        <dbReference type="EMBL" id="GJH17527.1"/>
    </source>
</evidence>
<sequence>MSDISSLTLSQKLMKRNHRAERRVHTIQRSQAPAHIAVLDINGSTSPRCCEICRYA</sequence>
<accession>A0ACB5QS53</accession>
<protein>
    <submittedName>
        <fullName evidence="1">Uncharacterized protein</fullName>
    </submittedName>
</protein>
<keyword evidence="2" id="KW-1185">Reference proteome</keyword>
<proteinExistence type="predicted"/>
<dbReference type="EMBL" id="BPUR01000006">
    <property type="protein sequence ID" value="GJH17527.1"/>
    <property type="molecule type" value="Genomic_DNA"/>
</dbReference>
<name>A0ACB5QS53_9BURK</name>
<gene>
    <name evidence="1" type="ORF">CBA19CS22_13315</name>
</gene>
<evidence type="ECO:0000313" key="2">
    <source>
        <dbReference type="Proteomes" id="UP001055013"/>
    </source>
</evidence>